<protein>
    <submittedName>
        <fullName evidence="7">TRAP transporter substrate-binding protein</fullName>
    </submittedName>
</protein>
<dbReference type="Gene3D" id="3.40.190.10">
    <property type="entry name" value="Periplasmic binding protein-like II"/>
    <property type="match status" value="1"/>
</dbReference>
<evidence type="ECO:0000256" key="4">
    <source>
        <dbReference type="PIRSR" id="PIRSR039026-1"/>
    </source>
</evidence>
<sequence>MIPTYLTKFGTVAAAAALAVSLAPTDADAQERVRWKLHSAYGTNLAVLGPVPGRIAEMVSKMSGGKFDIKVFEPGALVGGNAYYDPVSQGAFEIAYGTPGYHQGRDSTYNLFSSWPFGPGVGAYLAWFKHGGGYELARELYAKDNIKFFMCGMIPPETSGWFRDEITSLDQLKGLKMRFFGMGALVMQKFGVSTQLLAAGDIYPALELGTIDATEFSMPAIDRSLGFYQIAKYNYFPGWHQQATTNEFLINMDAWNALSPEYQAMFETACDANFTAEFAEGENLQYQAMLDNEADGVENKTWPPEILDQLRAAWDEVNAEEIAKNPLYAKVWESWATFEEKYRVWGDRGYLK</sequence>
<dbReference type="CDD" id="cd13604">
    <property type="entry name" value="PBP2_TRAP_ketoacid_lactate_like"/>
    <property type="match status" value="1"/>
</dbReference>
<evidence type="ECO:0000313" key="8">
    <source>
        <dbReference type="Proteomes" id="UP000503336"/>
    </source>
</evidence>
<organism evidence="7 8">
    <name type="scientific">Pikeienuella piscinae</name>
    <dbReference type="NCBI Taxonomy" id="2748098"/>
    <lineage>
        <taxon>Bacteria</taxon>
        <taxon>Pseudomonadati</taxon>
        <taxon>Pseudomonadota</taxon>
        <taxon>Alphaproteobacteria</taxon>
        <taxon>Rhodobacterales</taxon>
        <taxon>Paracoccaceae</taxon>
        <taxon>Pikeienuella</taxon>
    </lineage>
</organism>
<gene>
    <name evidence="7" type="ORF">G5B40_10545</name>
</gene>
<dbReference type="RefSeq" id="WP_165098296.1">
    <property type="nucleotide sequence ID" value="NZ_CP049056.1"/>
</dbReference>
<evidence type="ECO:0000256" key="1">
    <source>
        <dbReference type="ARBA" id="ARBA00004418"/>
    </source>
</evidence>
<feature type="binding site" evidence="4">
    <location>
        <position position="178"/>
    </location>
    <ligand>
        <name>substrate</name>
    </ligand>
</feature>
<evidence type="ECO:0000256" key="2">
    <source>
        <dbReference type="ARBA" id="ARBA00022729"/>
    </source>
</evidence>
<comment type="subcellular location">
    <subcellularLocation>
        <location evidence="1">Periplasm</location>
    </subcellularLocation>
</comment>
<dbReference type="GO" id="GO:0031317">
    <property type="term" value="C:tripartite ATP-independent periplasmic transporter complex"/>
    <property type="evidence" value="ECO:0007669"/>
    <property type="project" value="InterPro"/>
</dbReference>
<dbReference type="InterPro" id="IPR038404">
    <property type="entry name" value="TRAP_DctP_sf"/>
</dbReference>
<keyword evidence="8" id="KW-1185">Reference proteome</keyword>
<feature type="binding site" evidence="5">
    <location>
        <position position="215"/>
    </location>
    <ligand>
        <name>substrate</name>
    </ligand>
</feature>
<feature type="signal peptide" evidence="6">
    <location>
        <begin position="1"/>
        <end position="29"/>
    </location>
</feature>
<feature type="binding site" evidence="5">
    <location>
        <position position="241"/>
    </location>
    <ligand>
        <name>substrate</name>
    </ligand>
</feature>
<reference evidence="7 8" key="1">
    <citation type="submission" date="2020-02" db="EMBL/GenBank/DDBJ databases">
        <title>complete genome sequence of Rhodobacteraceae bacterium.</title>
        <authorList>
            <person name="Park J."/>
            <person name="Kim Y.-S."/>
            <person name="Kim K.-H."/>
        </authorList>
    </citation>
    <scope>NUCLEOTIDE SEQUENCE [LARGE SCALE GENOMIC DNA]</scope>
    <source>
        <strain evidence="7 8">RR4-56</strain>
    </source>
</reference>
<dbReference type="PANTHER" id="PTHR33376">
    <property type="match status" value="1"/>
</dbReference>
<feature type="binding site" evidence="5">
    <location>
        <position position="216"/>
    </location>
    <ligand>
        <name>Na(+)</name>
        <dbReference type="ChEBI" id="CHEBI:29101"/>
    </ligand>
</feature>
<keyword evidence="3" id="KW-0574">Periplasm</keyword>
<feature type="chain" id="PRO_5029455904" evidence="6">
    <location>
        <begin position="30"/>
        <end position="352"/>
    </location>
</feature>
<dbReference type="Proteomes" id="UP000503336">
    <property type="component" value="Chromosome"/>
</dbReference>
<proteinExistence type="predicted"/>
<dbReference type="GO" id="GO:0046872">
    <property type="term" value="F:metal ion binding"/>
    <property type="evidence" value="ECO:0007669"/>
    <property type="project" value="UniProtKB-KW"/>
</dbReference>
<dbReference type="AlphaFoldDB" id="A0A7L5BWM7"/>
<evidence type="ECO:0000256" key="5">
    <source>
        <dbReference type="PIRSR" id="PIRSR039026-2"/>
    </source>
</evidence>
<evidence type="ECO:0000256" key="3">
    <source>
        <dbReference type="ARBA" id="ARBA00022764"/>
    </source>
</evidence>
<accession>A0A7L5BWM7</accession>
<keyword evidence="5" id="KW-0479">Metal-binding</keyword>
<dbReference type="GO" id="GO:0042597">
    <property type="term" value="C:periplasmic space"/>
    <property type="evidence" value="ECO:0007669"/>
    <property type="project" value="UniProtKB-SubCell"/>
</dbReference>
<keyword evidence="2 6" id="KW-0732">Signal</keyword>
<feature type="binding site" evidence="4">
    <location>
        <position position="157"/>
    </location>
    <ligand>
        <name>substrate</name>
    </ligand>
</feature>
<dbReference type="KEGG" id="hdh:G5B40_10545"/>
<dbReference type="Gene3D" id="3.40.190.170">
    <property type="entry name" value="Bacterial extracellular solute-binding protein, family 7"/>
    <property type="match status" value="1"/>
</dbReference>
<dbReference type="InterPro" id="IPR026289">
    <property type="entry name" value="SBP_TakP-like"/>
</dbReference>
<dbReference type="GO" id="GO:0055085">
    <property type="term" value="P:transmembrane transport"/>
    <property type="evidence" value="ECO:0007669"/>
    <property type="project" value="InterPro"/>
</dbReference>
<dbReference type="PANTHER" id="PTHR33376:SF5">
    <property type="entry name" value="EXTRACYTOPLASMIC SOLUTE RECEPTOR PROTEIN"/>
    <property type="match status" value="1"/>
</dbReference>
<dbReference type="EMBL" id="CP049056">
    <property type="protein sequence ID" value="QIE55851.1"/>
    <property type="molecule type" value="Genomic_DNA"/>
</dbReference>
<evidence type="ECO:0000256" key="6">
    <source>
        <dbReference type="SAM" id="SignalP"/>
    </source>
</evidence>
<name>A0A7L5BWM7_9RHOB</name>
<dbReference type="InterPro" id="IPR018389">
    <property type="entry name" value="DctP_fam"/>
</dbReference>
<evidence type="ECO:0000313" key="7">
    <source>
        <dbReference type="EMBL" id="QIE55851.1"/>
    </source>
</evidence>
<dbReference type="Pfam" id="PF03480">
    <property type="entry name" value="DctP"/>
    <property type="match status" value="1"/>
</dbReference>
<dbReference type="PIRSF" id="PIRSF039026">
    <property type="entry name" value="SiaP"/>
    <property type="match status" value="1"/>
</dbReference>